<protein>
    <recommendedName>
        <fullName evidence="4">exodeoxyribonuclease III</fullName>
        <ecNumber evidence="4">3.1.11.2</ecNumber>
    </recommendedName>
</protein>
<feature type="non-terminal residue" evidence="12">
    <location>
        <position position="89"/>
    </location>
</feature>
<evidence type="ECO:0000259" key="11">
    <source>
        <dbReference type="Pfam" id="PF03372"/>
    </source>
</evidence>
<dbReference type="PANTHER" id="PTHR22748:SF23">
    <property type="entry name" value="EXODEOXYRIBONUCLEASE III"/>
    <property type="match status" value="1"/>
</dbReference>
<dbReference type="GO" id="GO:0006284">
    <property type="term" value="P:base-excision repair"/>
    <property type="evidence" value="ECO:0007669"/>
    <property type="project" value="TreeGrafter"/>
</dbReference>
<dbReference type="Gene3D" id="3.60.10.10">
    <property type="entry name" value="Endonuclease/exonuclease/phosphatase"/>
    <property type="match status" value="1"/>
</dbReference>
<gene>
    <name evidence="12" type="ORF">LYPA_23C013931</name>
</gene>
<dbReference type="GO" id="GO:0006310">
    <property type="term" value="P:DNA recombination"/>
    <property type="evidence" value="ECO:0007669"/>
    <property type="project" value="UniProtKB-KW"/>
</dbReference>
<accession>A0A485P2K5</accession>
<evidence type="ECO:0000313" key="12">
    <source>
        <dbReference type="EMBL" id="VFV38583.1"/>
    </source>
</evidence>
<keyword evidence="7" id="KW-0378">Hydrolase</keyword>
<evidence type="ECO:0000256" key="2">
    <source>
        <dbReference type="ARBA" id="ARBA00001946"/>
    </source>
</evidence>
<dbReference type="Proteomes" id="UP000386466">
    <property type="component" value="Unassembled WGS sequence"/>
</dbReference>
<dbReference type="PANTHER" id="PTHR22748">
    <property type="entry name" value="AP ENDONUCLEASE"/>
    <property type="match status" value="1"/>
</dbReference>
<keyword evidence="13" id="KW-1185">Reference proteome</keyword>
<dbReference type="SUPFAM" id="SSF56219">
    <property type="entry name" value="DNase I-like"/>
    <property type="match status" value="1"/>
</dbReference>
<evidence type="ECO:0000256" key="6">
    <source>
        <dbReference type="ARBA" id="ARBA00022763"/>
    </source>
</evidence>
<evidence type="ECO:0000313" key="13">
    <source>
        <dbReference type="Proteomes" id="UP000386466"/>
    </source>
</evidence>
<dbReference type="Pfam" id="PF03372">
    <property type="entry name" value="Exo_endo_phos"/>
    <property type="match status" value="1"/>
</dbReference>
<dbReference type="GO" id="GO:0046872">
    <property type="term" value="F:metal ion binding"/>
    <property type="evidence" value="ECO:0007669"/>
    <property type="project" value="UniProtKB-KW"/>
</dbReference>
<dbReference type="EMBL" id="CAAGRJ010026223">
    <property type="protein sequence ID" value="VFV38583.1"/>
    <property type="molecule type" value="Genomic_DNA"/>
</dbReference>
<evidence type="ECO:0000256" key="7">
    <source>
        <dbReference type="ARBA" id="ARBA00022801"/>
    </source>
</evidence>
<comment type="catalytic activity">
    <reaction evidence="1">
        <text>Exonucleolytic cleavage in the 3'- to 5'-direction to yield nucleoside 5'-phosphates.</text>
        <dbReference type="EC" id="3.1.11.2"/>
    </reaction>
</comment>
<proteinExistence type="inferred from homology"/>
<evidence type="ECO:0000256" key="1">
    <source>
        <dbReference type="ARBA" id="ARBA00000493"/>
    </source>
</evidence>
<dbReference type="InterPro" id="IPR004808">
    <property type="entry name" value="AP_endonuc_1"/>
</dbReference>
<dbReference type="EC" id="3.1.11.2" evidence="4"/>
<evidence type="ECO:0000256" key="5">
    <source>
        <dbReference type="ARBA" id="ARBA00022723"/>
    </source>
</evidence>
<comment type="cofactor">
    <cofactor evidence="2">
        <name>Mg(2+)</name>
        <dbReference type="ChEBI" id="CHEBI:18420"/>
    </cofactor>
</comment>
<reference evidence="12 13" key="1">
    <citation type="submission" date="2019-01" db="EMBL/GenBank/DDBJ databases">
        <authorList>
            <person name="Alioto T."/>
            <person name="Alioto T."/>
        </authorList>
    </citation>
    <scope>NUCLEOTIDE SEQUENCE [LARGE SCALE GENOMIC DNA]</scope>
</reference>
<name>A0A485P2K5_LYNPA</name>
<keyword evidence="9" id="KW-0233">DNA recombination</keyword>
<keyword evidence="8" id="KW-0460">Magnesium</keyword>
<dbReference type="InterPro" id="IPR036691">
    <property type="entry name" value="Endo/exonu/phosph_ase_sf"/>
</dbReference>
<dbReference type="GO" id="GO:0005634">
    <property type="term" value="C:nucleus"/>
    <property type="evidence" value="ECO:0007669"/>
    <property type="project" value="TreeGrafter"/>
</dbReference>
<keyword evidence="10" id="KW-0234">DNA repair</keyword>
<evidence type="ECO:0000256" key="8">
    <source>
        <dbReference type="ARBA" id="ARBA00022842"/>
    </source>
</evidence>
<comment type="similarity">
    <text evidence="3">Belongs to the DNA repair enzymes AP/ExoA family.</text>
</comment>
<evidence type="ECO:0000256" key="4">
    <source>
        <dbReference type="ARBA" id="ARBA00012115"/>
    </source>
</evidence>
<evidence type="ECO:0000256" key="10">
    <source>
        <dbReference type="ARBA" id="ARBA00023204"/>
    </source>
</evidence>
<dbReference type="GO" id="GO:0003906">
    <property type="term" value="F:DNA-(apurinic or apyrimidinic site) endonuclease activity"/>
    <property type="evidence" value="ECO:0007669"/>
    <property type="project" value="TreeGrafter"/>
</dbReference>
<organism evidence="12 13">
    <name type="scientific">Lynx pardinus</name>
    <name type="common">Iberian lynx</name>
    <name type="synonym">Felis pardina</name>
    <dbReference type="NCBI Taxonomy" id="191816"/>
    <lineage>
        <taxon>Eukaryota</taxon>
        <taxon>Metazoa</taxon>
        <taxon>Chordata</taxon>
        <taxon>Craniata</taxon>
        <taxon>Vertebrata</taxon>
        <taxon>Euteleostomi</taxon>
        <taxon>Mammalia</taxon>
        <taxon>Eutheria</taxon>
        <taxon>Laurasiatheria</taxon>
        <taxon>Carnivora</taxon>
        <taxon>Feliformia</taxon>
        <taxon>Felidae</taxon>
        <taxon>Felinae</taxon>
        <taxon>Lynx</taxon>
    </lineage>
</organism>
<dbReference type="AlphaFoldDB" id="A0A485P2K5"/>
<dbReference type="GO" id="GO:0008311">
    <property type="term" value="F:double-stranded DNA 3'-5' DNA exonuclease activity"/>
    <property type="evidence" value="ECO:0007669"/>
    <property type="project" value="UniProtKB-EC"/>
</dbReference>
<keyword evidence="5" id="KW-0479">Metal-binding</keyword>
<evidence type="ECO:0000256" key="9">
    <source>
        <dbReference type="ARBA" id="ARBA00023172"/>
    </source>
</evidence>
<feature type="domain" description="Endonuclease/exonuclease/phosphatase" evidence="11">
    <location>
        <begin position="1"/>
        <end position="82"/>
    </location>
</feature>
<evidence type="ECO:0000256" key="3">
    <source>
        <dbReference type="ARBA" id="ARBA00007092"/>
    </source>
</evidence>
<dbReference type="InterPro" id="IPR005135">
    <property type="entry name" value="Endo/exonuclease/phosphatase"/>
</dbReference>
<feature type="non-terminal residue" evidence="12">
    <location>
        <position position="1"/>
    </location>
</feature>
<keyword evidence="6" id="KW-0227">DNA damage</keyword>
<sequence>LTLNVNRLNTPIRSHTVSEWIRKEDASICSLQETHFRPKDICILKVRGLTTIHHANGRQKKAGVTTLISDKVDFKIKTINRDKEGHYIT</sequence>
<dbReference type="GO" id="GO:0008081">
    <property type="term" value="F:phosphoric diester hydrolase activity"/>
    <property type="evidence" value="ECO:0007669"/>
    <property type="project" value="TreeGrafter"/>
</dbReference>